<keyword evidence="4" id="KW-0808">Transferase</keyword>
<dbReference type="PROSITE" id="PS50112">
    <property type="entry name" value="PAS"/>
    <property type="match status" value="1"/>
</dbReference>
<comment type="caution">
    <text evidence="12">The sequence shown here is derived from an EMBL/GenBank/DDBJ whole genome shotgun (WGS) entry which is preliminary data.</text>
</comment>
<dbReference type="InterPro" id="IPR000014">
    <property type="entry name" value="PAS"/>
</dbReference>
<dbReference type="InterPro" id="IPR005467">
    <property type="entry name" value="His_kinase_dom"/>
</dbReference>
<feature type="domain" description="PAS" evidence="10">
    <location>
        <begin position="35"/>
        <end position="81"/>
    </location>
</feature>
<dbReference type="SUPFAM" id="SSF55785">
    <property type="entry name" value="PYP-like sensor domain (PAS domain)"/>
    <property type="match status" value="2"/>
</dbReference>
<keyword evidence="6" id="KW-0418">Kinase</keyword>
<dbReference type="Proteomes" id="UP001519887">
    <property type="component" value="Unassembled WGS sequence"/>
</dbReference>
<evidence type="ECO:0000256" key="2">
    <source>
        <dbReference type="ARBA" id="ARBA00012438"/>
    </source>
</evidence>
<evidence type="ECO:0000256" key="1">
    <source>
        <dbReference type="ARBA" id="ARBA00000085"/>
    </source>
</evidence>
<evidence type="ECO:0000259" key="10">
    <source>
        <dbReference type="PROSITE" id="PS50112"/>
    </source>
</evidence>
<keyword evidence="7" id="KW-0067">ATP-binding</keyword>
<dbReference type="Pfam" id="PF00512">
    <property type="entry name" value="HisKA"/>
    <property type="match status" value="1"/>
</dbReference>
<dbReference type="SMART" id="SM00086">
    <property type="entry name" value="PAC"/>
    <property type="match status" value="2"/>
</dbReference>
<dbReference type="Pfam" id="PF00989">
    <property type="entry name" value="PAS"/>
    <property type="match status" value="2"/>
</dbReference>
<dbReference type="Gene3D" id="1.10.287.130">
    <property type="match status" value="1"/>
</dbReference>
<dbReference type="InterPro" id="IPR013767">
    <property type="entry name" value="PAS_fold"/>
</dbReference>
<keyword evidence="13" id="KW-1185">Reference proteome</keyword>
<dbReference type="RefSeq" id="WP_210038353.1">
    <property type="nucleotide sequence ID" value="NZ_JBHLVU010000022.1"/>
</dbReference>
<dbReference type="Pfam" id="PF02518">
    <property type="entry name" value="HATPase_c"/>
    <property type="match status" value="1"/>
</dbReference>
<dbReference type="EC" id="2.7.13.3" evidence="2"/>
<dbReference type="PROSITE" id="PS50113">
    <property type="entry name" value="PAC"/>
    <property type="match status" value="1"/>
</dbReference>
<organism evidence="12 13">
    <name type="scientific">Paenibacillus sepulcri</name>
    <dbReference type="NCBI Taxonomy" id="359917"/>
    <lineage>
        <taxon>Bacteria</taxon>
        <taxon>Bacillati</taxon>
        <taxon>Bacillota</taxon>
        <taxon>Bacilli</taxon>
        <taxon>Bacillales</taxon>
        <taxon>Paenibacillaceae</taxon>
        <taxon>Paenibacillus</taxon>
    </lineage>
</organism>
<dbReference type="InterPro" id="IPR035965">
    <property type="entry name" value="PAS-like_dom_sf"/>
</dbReference>
<evidence type="ECO:0000256" key="3">
    <source>
        <dbReference type="ARBA" id="ARBA00022553"/>
    </source>
</evidence>
<gene>
    <name evidence="12" type="ORF">K0U00_16680</name>
</gene>
<feature type="domain" description="PAC" evidence="11">
    <location>
        <begin position="210"/>
        <end position="262"/>
    </location>
</feature>
<dbReference type="InterPro" id="IPR003594">
    <property type="entry name" value="HATPase_dom"/>
</dbReference>
<keyword evidence="5" id="KW-0547">Nucleotide-binding</keyword>
<dbReference type="CDD" id="cd00130">
    <property type="entry name" value="PAS"/>
    <property type="match status" value="2"/>
</dbReference>
<evidence type="ECO:0000256" key="6">
    <source>
        <dbReference type="ARBA" id="ARBA00022777"/>
    </source>
</evidence>
<dbReference type="PANTHER" id="PTHR43065:SF34">
    <property type="entry name" value="SPORULATION KINASE A"/>
    <property type="match status" value="1"/>
</dbReference>
<dbReference type="InterPro" id="IPR000700">
    <property type="entry name" value="PAS-assoc_C"/>
</dbReference>
<accession>A0ABS7C414</accession>
<keyword evidence="3" id="KW-0597">Phosphoprotein</keyword>
<dbReference type="InterPro" id="IPR004358">
    <property type="entry name" value="Sig_transdc_His_kin-like_C"/>
</dbReference>
<dbReference type="EMBL" id="JAHZIK010000406">
    <property type="protein sequence ID" value="MBW7455663.1"/>
    <property type="molecule type" value="Genomic_DNA"/>
</dbReference>
<dbReference type="InterPro" id="IPR003661">
    <property type="entry name" value="HisK_dim/P_dom"/>
</dbReference>
<dbReference type="SMART" id="SM00387">
    <property type="entry name" value="HATPase_c"/>
    <property type="match status" value="1"/>
</dbReference>
<comment type="catalytic activity">
    <reaction evidence="1">
        <text>ATP + protein L-histidine = ADP + protein N-phospho-L-histidine.</text>
        <dbReference type="EC" id="2.7.13.3"/>
    </reaction>
</comment>
<dbReference type="Gene3D" id="3.30.450.20">
    <property type="entry name" value="PAS domain"/>
    <property type="match status" value="2"/>
</dbReference>
<dbReference type="PRINTS" id="PR00344">
    <property type="entry name" value="BCTRLSENSOR"/>
</dbReference>
<protein>
    <recommendedName>
        <fullName evidence="2">histidine kinase</fullName>
        <ecNumber evidence="2">2.7.13.3</ecNumber>
    </recommendedName>
</protein>
<dbReference type="InterPro" id="IPR001610">
    <property type="entry name" value="PAC"/>
</dbReference>
<reference evidence="12 13" key="1">
    <citation type="submission" date="2021-07" db="EMBL/GenBank/DDBJ databases">
        <title>Paenibacillus radiodurans sp. nov., isolated from the southeastern edge of Tengger Desert.</title>
        <authorList>
            <person name="Zhang G."/>
        </authorList>
    </citation>
    <scope>NUCLEOTIDE SEQUENCE [LARGE SCALE GENOMIC DNA]</scope>
    <source>
        <strain evidence="12 13">CCM 7311</strain>
    </source>
</reference>
<dbReference type="SUPFAM" id="SSF55874">
    <property type="entry name" value="ATPase domain of HSP90 chaperone/DNA topoisomerase II/histidine kinase"/>
    <property type="match status" value="1"/>
</dbReference>
<dbReference type="SMART" id="SM00388">
    <property type="entry name" value="HisKA"/>
    <property type="match status" value="1"/>
</dbReference>
<dbReference type="CDD" id="cd00082">
    <property type="entry name" value="HisKA"/>
    <property type="match status" value="1"/>
</dbReference>
<dbReference type="SUPFAM" id="SSF47384">
    <property type="entry name" value="Homodimeric domain of signal transducing histidine kinase"/>
    <property type="match status" value="1"/>
</dbReference>
<evidence type="ECO:0000313" key="12">
    <source>
        <dbReference type="EMBL" id="MBW7455663.1"/>
    </source>
</evidence>
<feature type="domain" description="Histidine kinase" evidence="9">
    <location>
        <begin position="275"/>
        <end position="480"/>
    </location>
</feature>
<name>A0ABS7C414_9BACL</name>
<evidence type="ECO:0000259" key="9">
    <source>
        <dbReference type="PROSITE" id="PS50109"/>
    </source>
</evidence>
<evidence type="ECO:0000256" key="7">
    <source>
        <dbReference type="ARBA" id="ARBA00022840"/>
    </source>
</evidence>
<dbReference type="SMART" id="SM00091">
    <property type="entry name" value="PAS"/>
    <property type="match status" value="2"/>
</dbReference>
<evidence type="ECO:0000256" key="8">
    <source>
        <dbReference type="ARBA" id="ARBA00023012"/>
    </source>
</evidence>
<dbReference type="PANTHER" id="PTHR43065">
    <property type="entry name" value="SENSOR HISTIDINE KINASE"/>
    <property type="match status" value="1"/>
</dbReference>
<evidence type="ECO:0000313" key="13">
    <source>
        <dbReference type="Proteomes" id="UP001519887"/>
    </source>
</evidence>
<dbReference type="NCBIfam" id="TIGR00229">
    <property type="entry name" value="sensory_box"/>
    <property type="match status" value="2"/>
</dbReference>
<evidence type="ECO:0000256" key="4">
    <source>
        <dbReference type="ARBA" id="ARBA00022679"/>
    </source>
</evidence>
<dbReference type="InterPro" id="IPR036890">
    <property type="entry name" value="HATPase_C_sf"/>
</dbReference>
<evidence type="ECO:0000259" key="11">
    <source>
        <dbReference type="PROSITE" id="PS50113"/>
    </source>
</evidence>
<dbReference type="Gene3D" id="3.30.565.10">
    <property type="entry name" value="Histidine kinase-like ATPase, C-terminal domain"/>
    <property type="match status" value="1"/>
</dbReference>
<dbReference type="PROSITE" id="PS50109">
    <property type="entry name" value="HIS_KIN"/>
    <property type="match status" value="1"/>
</dbReference>
<dbReference type="InterPro" id="IPR036097">
    <property type="entry name" value="HisK_dim/P_sf"/>
</dbReference>
<proteinExistence type="predicted"/>
<keyword evidence="8" id="KW-0902">Two-component regulatory system</keyword>
<evidence type="ECO:0000256" key="5">
    <source>
        <dbReference type="ARBA" id="ARBA00022741"/>
    </source>
</evidence>
<sequence>MKDQQSQYESFISTHLHQLVDQSRIGVFLFHEDQISYVNPCLAEMFGYSREEIIGMQPKELVFEEDRAFFKDKISRRLRGEGRGARNWLRGLRKDGSLFYYEAKGLLVEYDGRPALVGTLTDVTSTIKADEILREHELRYQRLIKYLPEPIVVHDGETILYTNNAGLLLFGATRVEELFTVTYMDLIYADYRQMTSERMSLLLASDEPLDFMKSKIVSLDGRIIDVEVSGIRIHNFQGRPFVVQSVFRDLTERKREEEAIIRSEKLSVAGQMAAGIAHEIRNPLTSLKGFTQFLKTKVSDHHEYFNIMLAELDRINTIVQEFMALAKPQVKQFSQHNLASILENVITLLETQAIMNNVEMKKDFAAKMPTVYCDENQLKQVFINLMKNAIEAMPSGGDLSITLKEGDAGMLIVRIQDQGVGIPKDKLERLGSPFYSTKSSGTGLGLMICLRIIEAHRGTLKFESEESSGTTVTVELPAFEWETE</sequence>